<dbReference type="Proteomes" id="UP000000441">
    <property type="component" value="Chromosome"/>
</dbReference>
<dbReference type="Gene3D" id="2.170.130.30">
    <property type="match status" value="1"/>
</dbReference>
<dbReference type="AlphaFoldDB" id="B9ISH4"/>
<name>B9ISH4_BACCQ</name>
<dbReference type="InterPro" id="IPR027954">
    <property type="entry name" value="Transcobalamin-like_C"/>
</dbReference>
<evidence type="ECO:0000256" key="2">
    <source>
        <dbReference type="SAM" id="SignalP"/>
    </source>
</evidence>
<dbReference type="CDD" id="cd00688">
    <property type="entry name" value="ISOPREN_C2_like"/>
    <property type="match status" value="1"/>
</dbReference>
<dbReference type="NCBIfam" id="TIGR01167">
    <property type="entry name" value="LPXTG_anchor"/>
    <property type="match status" value="1"/>
</dbReference>
<sequence length="598" mass="65755">MAMLKKWLLTSLMAVTLVFVSFANTVHITFAEGNTAKLAIIGESQKGIMLCPKEEQIKDGETALSLLQKVMGDKVEAETMSFGTYVKGIDGLMAGATSGWLYDVNDKSAEVGADSYKLKSGDVVVFRFVSDWSKMSQETLQQTLDKFGTCKTVEEPKTDDPKQEKPEEPKTDDPKQEKPEEPKTDDSKQEKPEEPKTDDPKQEKPEEPKTDDLKQEKPKQENIQVPAAQVNDAIAKTSEKMLQDGIESDWVALGLSRSGKDIPIEAKLNYVKAVTEKVEKRVNRFSATDLARTIIMMNAMNADPKMVGEHNLVQKLYESDKVNSVTGYTFALLAFDTKKYEIPVDSKWNRVALVDALLNAQHTDGGWTYDSASSKDSASSVDVTGMVLSALAPYQDRADVKSAVQKAVAYLYNEQLENGGFSADGQENSNSVAQAIIGLSLVKDVDQNRLHKAMQNLLSYQLPNGEFKWLPGDQNGSGMATEQALLALLQFKDLGKSIYDWSTESVTEINPKPNVDSENVVVEKEVTEQPEEQKQVQQETKGDTLKVVVDNEPVKNKKSGNGSTLPKTGASSHSAATEVGMGVLCIASAYVLWRRKAA</sequence>
<organism evidence="4 5">
    <name type="scientific">Bacillus cereus (strain Q1)</name>
    <dbReference type="NCBI Taxonomy" id="361100"/>
    <lineage>
        <taxon>Bacteria</taxon>
        <taxon>Bacillati</taxon>
        <taxon>Bacillota</taxon>
        <taxon>Bacilli</taxon>
        <taxon>Bacillales</taxon>
        <taxon>Bacillaceae</taxon>
        <taxon>Bacillus</taxon>
        <taxon>Bacillus cereus group</taxon>
    </lineage>
</organism>
<dbReference type="SUPFAM" id="SSF81853">
    <property type="entry name" value="Family 10 polysaccharide lyase"/>
    <property type="match status" value="1"/>
</dbReference>
<evidence type="ECO:0000256" key="1">
    <source>
        <dbReference type="SAM" id="MobiDB-lite"/>
    </source>
</evidence>
<dbReference type="Pfam" id="PF14478">
    <property type="entry name" value="DUF4430"/>
    <property type="match status" value="1"/>
</dbReference>
<feature type="chain" id="PRO_5039207001" evidence="2">
    <location>
        <begin position="24"/>
        <end position="598"/>
    </location>
</feature>
<gene>
    <name evidence="4" type="ordered locus">BCQ_3117</name>
</gene>
<dbReference type="Gene3D" id="1.50.10.20">
    <property type="match status" value="1"/>
</dbReference>
<feature type="compositionally biased region" description="Polar residues" evidence="1">
    <location>
        <begin position="559"/>
        <end position="573"/>
    </location>
</feature>
<feature type="domain" description="Transcobalamin-like C-terminal" evidence="3">
    <location>
        <begin position="60"/>
        <end position="128"/>
    </location>
</feature>
<dbReference type="PANTHER" id="PTHR10559">
    <property type="entry name" value="TRANSCOBALAMIN-1/GASTRIC INTRINSIC FACTOR"/>
    <property type="match status" value="1"/>
</dbReference>
<proteinExistence type="predicted"/>
<dbReference type="HOGENOM" id="CLU_459053_0_0_9"/>
<dbReference type="PANTHER" id="PTHR10559:SF18">
    <property type="entry name" value="TRANSCOBALAMIN II"/>
    <property type="match status" value="1"/>
</dbReference>
<evidence type="ECO:0000313" key="5">
    <source>
        <dbReference type="Proteomes" id="UP000000441"/>
    </source>
</evidence>
<accession>B9ISH4</accession>
<feature type="compositionally biased region" description="Basic and acidic residues" evidence="1">
    <location>
        <begin position="152"/>
        <end position="220"/>
    </location>
</feature>
<keyword evidence="2" id="KW-0732">Signal</keyword>
<dbReference type="EMBL" id="CP000227">
    <property type="protein sequence ID" value="ACM13545.1"/>
    <property type="molecule type" value="Genomic_DNA"/>
</dbReference>
<evidence type="ECO:0000313" key="4">
    <source>
        <dbReference type="EMBL" id="ACM13545.1"/>
    </source>
</evidence>
<evidence type="ECO:0000259" key="3">
    <source>
        <dbReference type="Pfam" id="PF14478"/>
    </source>
</evidence>
<dbReference type="KEGG" id="bcq:BCQ_3117"/>
<protein>
    <submittedName>
        <fullName evidence="4">LPXTG-motif cell wall anchor domain protein</fullName>
    </submittedName>
</protein>
<dbReference type="InterPro" id="IPR051588">
    <property type="entry name" value="Cobalamin_Transport"/>
</dbReference>
<feature type="region of interest" description="Disordered" evidence="1">
    <location>
        <begin position="550"/>
        <end position="573"/>
    </location>
</feature>
<feature type="signal peptide" evidence="2">
    <location>
        <begin position="1"/>
        <end position="23"/>
    </location>
</feature>
<reference evidence="4 5" key="1">
    <citation type="journal article" date="2009" name="J. Bacteriol.">
        <title>Complete genome sequence of the extremophilic Bacillus cereus strain Q1 with industrial applications.</title>
        <authorList>
            <person name="Xiong Z."/>
            <person name="Jiang Y."/>
            <person name="Qi D."/>
            <person name="Lu H."/>
            <person name="Yang F."/>
            <person name="Yang J."/>
            <person name="Chen L."/>
            <person name="Sun L."/>
            <person name="Xu X."/>
            <person name="Xue Y."/>
            <person name="Zhu Y."/>
            <person name="Jin Q."/>
        </authorList>
    </citation>
    <scope>NUCLEOTIDE SEQUENCE [LARGE SCALE GENOMIC DNA]</scope>
    <source>
        <strain evidence="4 5">Q1</strain>
    </source>
</reference>
<feature type="region of interest" description="Disordered" evidence="1">
    <location>
        <begin position="151"/>
        <end position="228"/>
    </location>
</feature>